<keyword evidence="1" id="KW-1133">Transmembrane helix</keyword>
<dbReference type="Gene3D" id="3.40.50.880">
    <property type="match status" value="1"/>
</dbReference>
<dbReference type="Proteomes" id="UP000278981">
    <property type="component" value="Unassembled WGS sequence"/>
</dbReference>
<proteinExistence type="predicted"/>
<evidence type="ECO:0000313" key="3">
    <source>
        <dbReference type="EMBL" id="RQX18482.1"/>
    </source>
</evidence>
<organism evidence="3 4">
    <name type="scientific">Micromonospora ureilytica</name>
    <dbReference type="NCBI Taxonomy" id="709868"/>
    <lineage>
        <taxon>Bacteria</taxon>
        <taxon>Bacillati</taxon>
        <taxon>Actinomycetota</taxon>
        <taxon>Actinomycetes</taxon>
        <taxon>Micromonosporales</taxon>
        <taxon>Micromonosporaceae</taxon>
        <taxon>Micromonospora</taxon>
    </lineage>
</organism>
<dbReference type="SUPFAM" id="SSF52317">
    <property type="entry name" value="Class I glutamine amidotransferase-like"/>
    <property type="match status" value="1"/>
</dbReference>
<protein>
    <submittedName>
        <fullName evidence="3">DJ-1/PfpI family protein</fullName>
    </submittedName>
</protein>
<dbReference type="InterPro" id="IPR002818">
    <property type="entry name" value="DJ-1/PfpI"/>
</dbReference>
<dbReference type="PANTHER" id="PTHR43130">
    <property type="entry name" value="ARAC-FAMILY TRANSCRIPTIONAL REGULATOR"/>
    <property type="match status" value="1"/>
</dbReference>
<accession>A0A3N9Y0N4</accession>
<feature type="transmembrane region" description="Helical" evidence="1">
    <location>
        <begin position="98"/>
        <end position="117"/>
    </location>
</feature>
<feature type="domain" description="DJ-1/PfpI" evidence="2">
    <location>
        <begin position="1"/>
        <end position="163"/>
    </location>
</feature>
<dbReference type="OrthoDB" id="4265717at2"/>
<name>A0A3N9Y0N4_9ACTN</name>
<dbReference type="GO" id="GO:0006355">
    <property type="term" value="P:regulation of DNA-templated transcription"/>
    <property type="evidence" value="ECO:0007669"/>
    <property type="project" value="TreeGrafter"/>
</dbReference>
<dbReference type="Pfam" id="PF01965">
    <property type="entry name" value="DJ-1_PfpI"/>
    <property type="match status" value="1"/>
</dbReference>
<sequence length="188" mass="19868">MRIEIVVFDGFDELDVFGPFEVLSMAGFDVGLVAVERPGLVTSMRGVQLQVPEVLNQADGVIVPGGGWLDRAPEGAWAQAQRGALPARLAALAPTARWMASVCTGALVLAAAGLLTGRRATTNRNAYDELRAYDVTVLDERVVDDGDRVTAGALSAGLDLGLWLTERELGAATADRVAASIEYRAASR</sequence>
<dbReference type="EMBL" id="QDGB01000191">
    <property type="protein sequence ID" value="RQX18482.1"/>
    <property type="molecule type" value="Genomic_DNA"/>
</dbReference>
<evidence type="ECO:0000313" key="4">
    <source>
        <dbReference type="Proteomes" id="UP000278981"/>
    </source>
</evidence>
<dbReference type="RefSeq" id="WP_124817510.1">
    <property type="nucleotide sequence ID" value="NZ_QDGB01000191.1"/>
</dbReference>
<dbReference type="PANTHER" id="PTHR43130:SF2">
    <property type="entry name" value="DJ-1_PFPI DOMAIN-CONTAINING PROTEIN"/>
    <property type="match status" value="1"/>
</dbReference>
<keyword evidence="1" id="KW-0472">Membrane</keyword>
<reference evidence="3 4" key="1">
    <citation type="submission" date="2018-04" db="EMBL/GenBank/DDBJ databases">
        <title>Micromonosporas from Atacama Desert.</title>
        <authorList>
            <person name="Carro L."/>
            <person name="Klenk H.-P."/>
            <person name="Goodfellow M."/>
        </authorList>
    </citation>
    <scope>NUCLEOTIDE SEQUENCE [LARGE SCALE GENOMIC DNA]</scope>
    <source>
        <strain evidence="3 4">LB19</strain>
    </source>
</reference>
<dbReference type="InterPro" id="IPR029062">
    <property type="entry name" value="Class_I_gatase-like"/>
</dbReference>
<evidence type="ECO:0000259" key="2">
    <source>
        <dbReference type="Pfam" id="PF01965"/>
    </source>
</evidence>
<comment type="caution">
    <text evidence="3">The sequence shown here is derived from an EMBL/GenBank/DDBJ whole genome shotgun (WGS) entry which is preliminary data.</text>
</comment>
<dbReference type="AlphaFoldDB" id="A0A3N9Y0N4"/>
<keyword evidence="1" id="KW-0812">Transmembrane</keyword>
<dbReference type="InterPro" id="IPR052158">
    <property type="entry name" value="INH-QAR"/>
</dbReference>
<gene>
    <name evidence="3" type="ORF">DDE19_07510</name>
</gene>
<evidence type="ECO:0000256" key="1">
    <source>
        <dbReference type="SAM" id="Phobius"/>
    </source>
</evidence>